<evidence type="ECO:0000256" key="3">
    <source>
        <dbReference type="ARBA" id="ARBA00008663"/>
    </source>
</evidence>
<comment type="similarity">
    <text evidence="3 13">Belongs to the pyruvate kinase family.</text>
</comment>
<evidence type="ECO:0000259" key="14">
    <source>
        <dbReference type="Pfam" id="PF00224"/>
    </source>
</evidence>
<accession>A0A485K6B2</accession>
<evidence type="ECO:0000256" key="1">
    <source>
        <dbReference type="ARBA" id="ARBA00001958"/>
    </source>
</evidence>
<evidence type="ECO:0000256" key="2">
    <source>
        <dbReference type="ARBA" id="ARBA00004997"/>
    </source>
</evidence>
<evidence type="ECO:0000256" key="10">
    <source>
        <dbReference type="ARBA" id="ARBA00022842"/>
    </source>
</evidence>
<dbReference type="InterPro" id="IPR011037">
    <property type="entry name" value="Pyrv_Knase-like_insert_dom_sf"/>
</dbReference>
<sequence>MFRQLKRVATVGAPAAKRWITSPGFKNAQGQTFSMTKIVGTIGPVSEDAKTTQALVDAGLKIARINFSHATYEEAELRTVNLRAARGVHGAHGDNFNLRSVLLDTQGPEIRGGSFTDGNKKSTKDTLYVTYTKLCETVSAGSTILLDDGLISLTVESVDAANHQVHCRIENTETLGNRKGVNLPGLVVDLPALTDKDKADVEFGIKHDMDFIAVSFVRSASDILAVQAFVQATMAKYWPADHPAPKLIAKIENHQGVTNFDEILAVADGIMVARGDLGVEIPLAQVFTCQKMMVTKSNAVGKPVIVATQMLDSMIRNPRPTRSEILDVGNAVLDGADCVMLSGEVAQGKYPVESVQTMLSIIKEGEQFVQRFAEPPIVTDRDSLASAAVNVAFELNAKLIVALSKDGTLARDVAKYKPSVPVMSFTSSQKVGRQLQVHRGLYPIVSDTMSLEEALDDATKMGWTKKGDKVVVLSNDNEDTPQQFTMRIETVV</sequence>
<keyword evidence="8 13" id="KW-0418">Kinase</keyword>
<dbReference type="InterPro" id="IPR040442">
    <property type="entry name" value="Pyrv_kinase-like_dom_sf"/>
</dbReference>
<keyword evidence="12" id="KW-0670">Pyruvate</keyword>
<evidence type="ECO:0000256" key="9">
    <source>
        <dbReference type="ARBA" id="ARBA00022840"/>
    </source>
</evidence>
<keyword evidence="9" id="KW-0067">ATP-binding</keyword>
<evidence type="ECO:0000259" key="15">
    <source>
        <dbReference type="Pfam" id="PF02887"/>
    </source>
</evidence>
<dbReference type="InterPro" id="IPR015806">
    <property type="entry name" value="Pyrv_Knase_insert_dom_sf"/>
</dbReference>
<evidence type="ECO:0000313" key="17">
    <source>
        <dbReference type="EMBL" id="VFT77848.1"/>
    </source>
</evidence>
<protein>
    <recommendedName>
        <fullName evidence="4 13">Pyruvate kinase</fullName>
        <ecNumber evidence="4 13">2.7.1.40</ecNumber>
    </recommendedName>
</protein>
<organism evidence="17 18">
    <name type="scientific">Aphanomyces stellatus</name>
    <dbReference type="NCBI Taxonomy" id="120398"/>
    <lineage>
        <taxon>Eukaryota</taxon>
        <taxon>Sar</taxon>
        <taxon>Stramenopiles</taxon>
        <taxon>Oomycota</taxon>
        <taxon>Saprolegniomycetes</taxon>
        <taxon>Saprolegniales</taxon>
        <taxon>Verrucalvaceae</taxon>
        <taxon>Aphanomyces</taxon>
    </lineage>
</organism>
<keyword evidence="18" id="KW-1185">Reference proteome</keyword>
<dbReference type="GO" id="GO:0030955">
    <property type="term" value="F:potassium ion binding"/>
    <property type="evidence" value="ECO:0007669"/>
    <property type="project" value="InterPro"/>
</dbReference>
<dbReference type="EC" id="2.7.1.40" evidence="4 13"/>
<dbReference type="OrthoDB" id="108365at2759"/>
<evidence type="ECO:0000313" key="16">
    <source>
        <dbReference type="EMBL" id="KAF0720015.1"/>
    </source>
</evidence>
<dbReference type="PRINTS" id="PR01050">
    <property type="entry name" value="PYRUVTKNASE"/>
</dbReference>
<dbReference type="UniPathway" id="UPA00109">
    <property type="reaction ID" value="UER00188"/>
</dbReference>
<comment type="cofactor">
    <cofactor evidence="1">
        <name>K(+)</name>
        <dbReference type="ChEBI" id="CHEBI:29103"/>
    </cofactor>
</comment>
<reference evidence="17 18" key="1">
    <citation type="submission" date="2019-03" db="EMBL/GenBank/DDBJ databases">
        <authorList>
            <person name="Gaulin E."/>
            <person name="Dumas B."/>
        </authorList>
    </citation>
    <scope>NUCLEOTIDE SEQUENCE [LARGE SCALE GENOMIC DNA]</scope>
    <source>
        <strain evidence="17">CBS 568.67</strain>
    </source>
</reference>
<evidence type="ECO:0000256" key="5">
    <source>
        <dbReference type="ARBA" id="ARBA00022679"/>
    </source>
</evidence>
<dbReference type="Gene3D" id="2.40.33.10">
    <property type="entry name" value="PK beta-barrel domain-like"/>
    <property type="match status" value="1"/>
</dbReference>
<feature type="domain" description="Pyruvate kinase C-terminal" evidence="15">
    <location>
        <begin position="382"/>
        <end position="480"/>
    </location>
</feature>
<name>A0A485K6B2_9STRA</name>
<keyword evidence="5 13" id="KW-0808">Transferase</keyword>
<dbReference type="InterPro" id="IPR036918">
    <property type="entry name" value="Pyrv_Knase_C_sf"/>
</dbReference>
<evidence type="ECO:0000256" key="6">
    <source>
        <dbReference type="ARBA" id="ARBA00022723"/>
    </source>
</evidence>
<dbReference type="InterPro" id="IPR001697">
    <property type="entry name" value="Pyr_Knase"/>
</dbReference>
<dbReference type="NCBIfam" id="NF004491">
    <property type="entry name" value="PRK05826.1"/>
    <property type="match status" value="1"/>
</dbReference>
<dbReference type="GO" id="GO:0000287">
    <property type="term" value="F:magnesium ion binding"/>
    <property type="evidence" value="ECO:0007669"/>
    <property type="project" value="InterPro"/>
</dbReference>
<comment type="pathway">
    <text evidence="2 13">Carbohydrate degradation; glycolysis; pyruvate from D-glyceraldehyde 3-phosphate: step 5/5.</text>
</comment>
<proteinExistence type="inferred from homology"/>
<dbReference type="EMBL" id="VJMH01000036">
    <property type="protein sequence ID" value="KAF0720015.1"/>
    <property type="molecule type" value="Genomic_DNA"/>
</dbReference>
<evidence type="ECO:0000256" key="12">
    <source>
        <dbReference type="ARBA" id="ARBA00023317"/>
    </source>
</evidence>
<keyword evidence="11 13" id="KW-0324">Glycolysis</keyword>
<dbReference type="InterPro" id="IPR015813">
    <property type="entry name" value="Pyrv/PenolPyrv_kinase-like_dom"/>
</dbReference>
<evidence type="ECO:0000256" key="11">
    <source>
        <dbReference type="ARBA" id="ARBA00023152"/>
    </source>
</evidence>
<keyword evidence="7" id="KW-0547">Nucleotide-binding</keyword>
<evidence type="ECO:0000256" key="13">
    <source>
        <dbReference type="RuleBase" id="RU000504"/>
    </source>
</evidence>
<dbReference type="Proteomes" id="UP000332933">
    <property type="component" value="Unassembled WGS sequence"/>
</dbReference>
<dbReference type="Pfam" id="PF00224">
    <property type="entry name" value="PK"/>
    <property type="match status" value="1"/>
</dbReference>
<dbReference type="PANTHER" id="PTHR11817">
    <property type="entry name" value="PYRUVATE KINASE"/>
    <property type="match status" value="1"/>
</dbReference>
<reference evidence="16" key="2">
    <citation type="submission" date="2019-06" db="EMBL/GenBank/DDBJ databases">
        <title>Genomics analysis of Aphanomyces spp. identifies a new class of oomycete effector associated with host adaptation.</title>
        <authorList>
            <person name="Gaulin E."/>
        </authorList>
    </citation>
    <scope>NUCLEOTIDE SEQUENCE</scope>
    <source>
        <strain evidence="16">CBS 578.67</strain>
    </source>
</reference>
<evidence type="ECO:0000256" key="4">
    <source>
        <dbReference type="ARBA" id="ARBA00012142"/>
    </source>
</evidence>
<dbReference type="SUPFAM" id="SSF52935">
    <property type="entry name" value="PK C-terminal domain-like"/>
    <property type="match status" value="1"/>
</dbReference>
<evidence type="ECO:0000256" key="8">
    <source>
        <dbReference type="ARBA" id="ARBA00022777"/>
    </source>
</evidence>
<feature type="domain" description="Pyruvate kinase barrel" evidence="14">
    <location>
        <begin position="120"/>
        <end position="355"/>
    </location>
</feature>
<dbReference type="InterPro" id="IPR015793">
    <property type="entry name" value="Pyrv_Knase_brl"/>
</dbReference>
<dbReference type="NCBIfam" id="TIGR01064">
    <property type="entry name" value="pyruv_kin"/>
    <property type="match status" value="1"/>
</dbReference>
<dbReference type="FunFam" id="2.40.33.10:FF:000001">
    <property type="entry name" value="Pyruvate kinase"/>
    <property type="match status" value="1"/>
</dbReference>
<evidence type="ECO:0000313" key="18">
    <source>
        <dbReference type="Proteomes" id="UP000332933"/>
    </source>
</evidence>
<dbReference type="GO" id="GO:0005524">
    <property type="term" value="F:ATP binding"/>
    <property type="evidence" value="ECO:0007669"/>
    <property type="project" value="UniProtKB-KW"/>
</dbReference>
<dbReference type="EMBL" id="CAADRA010000036">
    <property type="protein sequence ID" value="VFT77848.1"/>
    <property type="molecule type" value="Genomic_DNA"/>
</dbReference>
<dbReference type="SUPFAM" id="SSF50800">
    <property type="entry name" value="PK beta-barrel domain-like"/>
    <property type="match status" value="1"/>
</dbReference>
<gene>
    <name evidence="17" type="primary">Aste57867_623</name>
    <name evidence="16" type="ORF">As57867_000622</name>
    <name evidence="17" type="ORF">ASTE57867_623</name>
</gene>
<keyword evidence="6" id="KW-0479">Metal-binding</keyword>
<dbReference type="GO" id="GO:0004743">
    <property type="term" value="F:pyruvate kinase activity"/>
    <property type="evidence" value="ECO:0007669"/>
    <property type="project" value="UniProtKB-EC"/>
</dbReference>
<dbReference type="Gene3D" id="3.20.20.60">
    <property type="entry name" value="Phosphoenolpyruvate-binding domains"/>
    <property type="match status" value="1"/>
</dbReference>
<dbReference type="AlphaFoldDB" id="A0A485K6B2"/>
<dbReference type="InterPro" id="IPR015795">
    <property type="entry name" value="Pyrv_Knase_C"/>
</dbReference>
<dbReference type="Gene3D" id="3.40.1380.20">
    <property type="entry name" value="Pyruvate kinase, C-terminal domain"/>
    <property type="match status" value="1"/>
</dbReference>
<comment type="catalytic activity">
    <reaction evidence="13">
        <text>pyruvate + ATP = phosphoenolpyruvate + ADP + H(+)</text>
        <dbReference type="Rhea" id="RHEA:18157"/>
        <dbReference type="ChEBI" id="CHEBI:15361"/>
        <dbReference type="ChEBI" id="CHEBI:15378"/>
        <dbReference type="ChEBI" id="CHEBI:30616"/>
        <dbReference type="ChEBI" id="CHEBI:58702"/>
        <dbReference type="ChEBI" id="CHEBI:456216"/>
        <dbReference type="EC" id="2.7.1.40"/>
    </reaction>
</comment>
<dbReference type="Pfam" id="PF02887">
    <property type="entry name" value="PK_C"/>
    <property type="match status" value="1"/>
</dbReference>
<evidence type="ECO:0000256" key="7">
    <source>
        <dbReference type="ARBA" id="ARBA00022741"/>
    </source>
</evidence>
<keyword evidence="10 13" id="KW-0460">Magnesium</keyword>
<dbReference type="SUPFAM" id="SSF51621">
    <property type="entry name" value="Phosphoenolpyruvate/pyruvate domain"/>
    <property type="match status" value="1"/>
</dbReference>
<dbReference type="GO" id="GO:0016301">
    <property type="term" value="F:kinase activity"/>
    <property type="evidence" value="ECO:0007669"/>
    <property type="project" value="UniProtKB-KW"/>
</dbReference>